<sequence>MNTGNSDRFTTSLCKQSEIMPIGPAMLEPTYTLQYCLVSLEMGENEEGKNVTAILQIAMHCSCEGCSERVLKCAHDLHDLNLSLKIETNGTAYKVTVVRNFDPVKLRQKMEKKLNKKVTLISPKPDKEENKIDQKHKCKELSVTTAVFKLPLNCDACNEQIYKIITRTGGCRKMKMDWEKNLVTVTGTIDVKSLAESLRYRLRKDVEILTVKDSRTGVYLPEFEYLYRCSTTCRSVTAGDLYHAAEVFSDENPNACTIL</sequence>
<gene>
    <name evidence="2" type="primary">LOC107796255</name>
</gene>
<dbReference type="RefSeq" id="XP_075077351.1">
    <property type="nucleotide sequence ID" value="XM_075221250.1"/>
</dbReference>
<organism evidence="1 2">
    <name type="scientific">Nicotiana tabacum</name>
    <name type="common">Common tobacco</name>
    <dbReference type="NCBI Taxonomy" id="4097"/>
    <lineage>
        <taxon>Eukaryota</taxon>
        <taxon>Viridiplantae</taxon>
        <taxon>Streptophyta</taxon>
        <taxon>Embryophyta</taxon>
        <taxon>Tracheophyta</taxon>
        <taxon>Spermatophyta</taxon>
        <taxon>Magnoliopsida</taxon>
        <taxon>eudicotyledons</taxon>
        <taxon>Gunneridae</taxon>
        <taxon>Pentapetalae</taxon>
        <taxon>asterids</taxon>
        <taxon>lamiids</taxon>
        <taxon>Solanales</taxon>
        <taxon>Solanaceae</taxon>
        <taxon>Nicotianoideae</taxon>
        <taxon>Nicotianeae</taxon>
        <taxon>Nicotiana</taxon>
    </lineage>
</organism>
<name>A0AC58RX85_TOBAC</name>
<accession>A0AC58RX85</accession>
<reference evidence="2" key="2">
    <citation type="submission" date="2025-08" db="UniProtKB">
        <authorList>
            <consortium name="RefSeq"/>
        </authorList>
    </citation>
    <scope>IDENTIFICATION</scope>
    <source>
        <tissue evidence="2">Leaf</tissue>
    </source>
</reference>
<protein>
    <submittedName>
        <fullName evidence="2">Heavy metal-associated isoprenylated plant protein 3-like</fullName>
    </submittedName>
</protein>
<reference evidence="1" key="1">
    <citation type="journal article" date="2014" name="Nat. Commun.">
        <title>The tobacco genome sequence and its comparison with those of tomato and potato.</title>
        <authorList>
            <person name="Sierro N."/>
            <person name="Battey J.N."/>
            <person name="Ouadi S."/>
            <person name="Bakaher N."/>
            <person name="Bovet L."/>
            <person name="Willig A."/>
            <person name="Goepfert S."/>
            <person name="Peitsch M.C."/>
            <person name="Ivanov N.V."/>
        </authorList>
    </citation>
    <scope>NUCLEOTIDE SEQUENCE [LARGE SCALE GENOMIC DNA]</scope>
</reference>
<evidence type="ECO:0000313" key="1">
    <source>
        <dbReference type="Proteomes" id="UP000790787"/>
    </source>
</evidence>
<evidence type="ECO:0000313" key="2">
    <source>
        <dbReference type="RefSeq" id="XP_075077351.1"/>
    </source>
</evidence>
<dbReference type="Proteomes" id="UP000790787">
    <property type="component" value="Chromosome 9"/>
</dbReference>
<keyword evidence="1" id="KW-1185">Reference proteome</keyword>
<proteinExistence type="predicted"/>